<dbReference type="Proteomes" id="UP000297963">
    <property type="component" value="Unassembled WGS sequence"/>
</dbReference>
<reference evidence="3 5" key="2">
    <citation type="submission" date="2019-03" db="EMBL/GenBank/DDBJ databases">
        <title>Genomics of glacier-inhabiting Cryobacterium strains.</title>
        <authorList>
            <person name="Liu Q."/>
            <person name="Xin Y.-H."/>
        </authorList>
    </citation>
    <scope>NUCLEOTIDE SEQUENCE [LARGE SCALE GENOMIC DNA]</scope>
    <source>
        <strain evidence="3 5">Hh34</strain>
    </source>
</reference>
<reference evidence="2 4" key="1">
    <citation type="submission" date="2016-10" db="EMBL/GenBank/DDBJ databases">
        <authorList>
            <person name="Varghese N."/>
            <person name="Submissions S."/>
        </authorList>
    </citation>
    <scope>NUCLEOTIDE SEQUENCE [LARGE SCALE GENOMIC DNA]</scope>
    <source>
        <strain evidence="2 4">GMCC 1.11211</strain>
    </source>
</reference>
<proteinExistence type="predicted"/>
<keyword evidence="1" id="KW-1133">Transmembrane helix</keyword>
<evidence type="ECO:0000313" key="3">
    <source>
        <dbReference type="EMBL" id="TFB84949.1"/>
    </source>
</evidence>
<dbReference type="RefSeq" id="WP_092447944.1">
    <property type="nucleotide sequence ID" value="NZ_BKAC01000003.1"/>
</dbReference>
<feature type="transmembrane region" description="Helical" evidence="1">
    <location>
        <begin position="36"/>
        <end position="60"/>
    </location>
</feature>
<feature type="transmembrane region" description="Helical" evidence="1">
    <location>
        <begin position="106"/>
        <end position="125"/>
    </location>
</feature>
<evidence type="ECO:0000313" key="5">
    <source>
        <dbReference type="Proteomes" id="UP000297963"/>
    </source>
</evidence>
<feature type="transmembrane region" description="Helical" evidence="1">
    <location>
        <begin position="6"/>
        <end position="24"/>
    </location>
</feature>
<feature type="transmembrane region" description="Helical" evidence="1">
    <location>
        <begin position="80"/>
        <end position="99"/>
    </location>
</feature>
<keyword evidence="4" id="KW-1185">Reference proteome</keyword>
<dbReference type="EMBL" id="FOPW01000001">
    <property type="protein sequence ID" value="SFH16045.1"/>
    <property type="molecule type" value="Genomic_DNA"/>
</dbReference>
<organism evidence="3 5">
    <name type="scientific">Cryobacterium levicorallinum</name>
    <dbReference type="NCBI Taxonomy" id="995038"/>
    <lineage>
        <taxon>Bacteria</taxon>
        <taxon>Bacillati</taxon>
        <taxon>Actinomycetota</taxon>
        <taxon>Actinomycetes</taxon>
        <taxon>Micrococcales</taxon>
        <taxon>Microbacteriaceae</taxon>
        <taxon>Cryobacterium</taxon>
    </lineage>
</organism>
<dbReference type="Proteomes" id="UP000199681">
    <property type="component" value="Unassembled WGS sequence"/>
</dbReference>
<sequence>MNQPFLWGGLLAFAIASAILRLVVGHPLLRERSVRVGWLGAVVAFVSGLALVFHCAAMFFGPWVDAVSFLLAPADMVRDMGAGSQVAYWLPAAALVVAWRRVWGPALGALIVTLAGVGVTMYWPFPLDVHLAWLTALIIVGSLIPTLLLRGPRAAS</sequence>
<gene>
    <name evidence="3" type="ORF">E3O11_07805</name>
    <name evidence="2" type="ORF">SAMN05216274_101106</name>
</gene>
<dbReference type="AlphaFoldDB" id="A0A1I2XRP5"/>
<protein>
    <submittedName>
        <fullName evidence="3">Uncharacterized protein</fullName>
    </submittedName>
</protein>
<keyword evidence="1" id="KW-0812">Transmembrane</keyword>
<dbReference type="EMBL" id="SOFE01000014">
    <property type="protein sequence ID" value="TFB84949.1"/>
    <property type="molecule type" value="Genomic_DNA"/>
</dbReference>
<name>A0A1I2XRP5_9MICO</name>
<dbReference type="STRING" id="995038.SAMN05216274_101106"/>
<feature type="transmembrane region" description="Helical" evidence="1">
    <location>
        <begin position="131"/>
        <end position="149"/>
    </location>
</feature>
<evidence type="ECO:0000313" key="2">
    <source>
        <dbReference type="EMBL" id="SFH16045.1"/>
    </source>
</evidence>
<evidence type="ECO:0000313" key="4">
    <source>
        <dbReference type="Proteomes" id="UP000199681"/>
    </source>
</evidence>
<keyword evidence="1" id="KW-0472">Membrane</keyword>
<accession>A0A1I2XRP5</accession>
<evidence type="ECO:0000256" key="1">
    <source>
        <dbReference type="SAM" id="Phobius"/>
    </source>
</evidence>
<comment type="caution">
    <text evidence="3">The sequence shown here is derived from an EMBL/GenBank/DDBJ whole genome shotgun (WGS) entry which is preliminary data.</text>
</comment>